<gene>
    <name evidence="5" type="ORF">AMORRO_LOCUS715</name>
</gene>
<dbReference type="EMBL" id="CAJVPV010000229">
    <property type="protein sequence ID" value="CAG8447605.1"/>
    <property type="molecule type" value="Genomic_DNA"/>
</dbReference>
<dbReference type="GO" id="GO:0043625">
    <property type="term" value="C:delta DNA polymerase complex"/>
    <property type="evidence" value="ECO:0007669"/>
    <property type="project" value="InterPro"/>
</dbReference>
<keyword evidence="3" id="KW-0235">DNA replication</keyword>
<sequence>MTPANYLEEIKNFVFHENKIVTYKWLSRRFGIHANKAKQMLFEFMFLASNESAHAVYCLCGVSEGGLHTVKLVLQEDLEEITKTFNVLTSIHIYSVESCRPKESFALATVNREISKLIPKKEKIIVNDL</sequence>
<dbReference type="InterPro" id="IPR019038">
    <property type="entry name" value="POLD3"/>
</dbReference>
<feature type="non-terminal residue" evidence="5">
    <location>
        <position position="1"/>
    </location>
</feature>
<comment type="caution">
    <text evidence="5">The sequence shown here is derived from an EMBL/GenBank/DDBJ whole genome shotgun (WGS) entry which is preliminary data.</text>
</comment>
<dbReference type="GO" id="GO:0006297">
    <property type="term" value="P:nucleotide-excision repair, DNA gap filling"/>
    <property type="evidence" value="ECO:0007669"/>
    <property type="project" value="TreeGrafter"/>
</dbReference>
<evidence type="ECO:0000256" key="4">
    <source>
        <dbReference type="ARBA" id="ARBA00023242"/>
    </source>
</evidence>
<proteinExistence type="predicted"/>
<dbReference type="FunFam" id="3.90.1030.20:FF:000002">
    <property type="entry name" value="DNA polymerase delta subunit"/>
    <property type="match status" value="1"/>
</dbReference>
<evidence type="ECO:0000313" key="6">
    <source>
        <dbReference type="Proteomes" id="UP000789342"/>
    </source>
</evidence>
<organism evidence="5 6">
    <name type="scientific">Acaulospora morrowiae</name>
    <dbReference type="NCBI Taxonomy" id="94023"/>
    <lineage>
        <taxon>Eukaryota</taxon>
        <taxon>Fungi</taxon>
        <taxon>Fungi incertae sedis</taxon>
        <taxon>Mucoromycota</taxon>
        <taxon>Glomeromycotina</taxon>
        <taxon>Glomeromycetes</taxon>
        <taxon>Diversisporales</taxon>
        <taxon>Acaulosporaceae</taxon>
        <taxon>Acaulospora</taxon>
    </lineage>
</organism>
<dbReference type="InterPro" id="IPR041913">
    <property type="entry name" value="POLD3_sf"/>
</dbReference>
<dbReference type="GO" id="GO:0006271">
    <property type="term" value="P:DNA strand elongation involved in DNA replication"/>
    <property type="evidence" value="ECO:0007669"/>
    <property type="project" value="TreeGrafter"/>
</dbReference>
<keyword evidence="6" id="KW-1185">Reference proteome</keyword>
<dbReference type="Gene3D" id="3.90.1030.20">
    <property type="entry name" value="DNA polymerase delta, p66 (Cdc27) subunit, wHTH domain"/>
    <property type="match status" value="1"/>
</dbReference>
<evidence type="ECO:0000313" key="5">
    <source>
        <dbReference type="EMBL" id="CAG8447605.1"/>
    </source>
</evidence>
<dbReference type="PANTHER" id="PTHR17598:SF13">
    <property type="entry name" value="DNA POLYMERASE DELTA SUBUNIT 3"/>
    <property type="match status" value="1"/>
</dbReference>
<evidence type="ECO:0000256" key="2">
    <source>
        <dbReference type="ARBA" id="ARBA00017589"/>
    </source>
</evidence>
<dbReference type="OrthoDB" id="514823at2759"/>
<reference evidence="5" key="1">
    <citation type="submission" date="2021-06" db="EMBL/GenBank/DDBJ databases">
        <authorList>
            <person name="Kallberg Y."/>
            <person name="Tangrot J."/>
            <person name="Rosling A."/>
        </authorList>
    </citation>
    <scope>NUCLEOTIDE SEQUENCE</scope>
    <source>
        <strain evidence="5">CL551</strain>
    </source>
</reference>
<dbReference type="Pfam" id="PF09507">
    <property type="entry name" value="CDC27"/>
    <property type="match status" value="1"/>
</dbReference>
<comment type="subcellular location">
    <subcellularLocation>
        <location evidence="1">Nucleus</location>
    </subcellularLocation>
</comment>
<dbReference type="PANTHER" id="PTHR17598">
    <property type="entry name" value="DNA POLYMERASE DELTA SUBUNIT 3"/>
    <property type="match status" value="1"/>
</dbReference>
<dbReference type="Proteomes" id="UP000789342">
    <property type="component" value="Unassembled WGS sequence"/>
</dbReference>
<accession>A0A9N8YUI6</accession>
<keyword evidence="4" id="KW-0539">Nucleus</keyword>
<evidence type="ECO:0000256" key="1">
    <source>
        <dbReference type="ARBA" id="ARBA00004123"/>
    </source>
</evidence>
<dbReference type="GO" id="GO:0003887">
    <property type="term" value="F:DNA-directed DNA polymerase activity"/>
    <property type="evidence" value="ECO:0007669"/>
    <property type="project" value="TreeGrafter"/>
</dbReference>
<evidence type="ECO:0000256" key="3">
    <source>
        <dbReference type="ARBA" id="ARBA00022705"/>
    </source>
</evidence>
<protein>
    <recommendedName>
        <fullName evidence="2">DNA polymerase delta subunit 3</fullName>
    </recommendedName>
</protein>
<name>A0A9N8YUI6_9GLOM</name>
<dbReference type="GO" id="GO:1904161">
    <property type="term" value="P:DNA synthesis involved in UV-damage excision repair"/>
    <property type="evidence" value="ECO:0007669"/>
    <property type="project" value="TreeGrafter"/>
</dbReference>
<dbReference type="AlphaFoldDB" id="A0A9N8YUI6"/>